<dbReference type="RefSeq" id="WP_326706115.1">
    <property type="nucleotide sequence ID" value="NZ_CP109083.1"/>
</dbReference>
<accession>A0ABZ1ETC1</accession>
<sequence>MAWVVGAGMLLGLLFIAMGTATLRTGWLLPTARRHVTRPQLHGLGALLTGASLVLQSLLHFRVLPGVSWEVRFYGGNALLLGGMLLLLVSQTLPLRRGRDHTHHSDG</sequence>
<dbReference type="Proteomes" id="UP001356428">
    <property type="component" value="Chromosome"/>
</dbReference>
<name>A0ABZ1ETC1_9ACTN</name>
<feature type="transmembrane region" description="Helical" evidence="1">
    <location>
        <begin position="41"/>
        <end position="59"/>
    </location>
</feature>
<keyword evidence="1" id="KW-0812">Transmembrane</keyword>
<evidence type="ECO:0000313" key="2">
    <source>
        <dbReference type="EMBL" id="WSB07392.1"/>
    </source>
</evidence>
<proteinExistence type="predicted"/>
<gene>
    <name evidence="2" type="ORF">OG849_09070</name>
</gene>
<evidence type="ECO:0000313" key="3">
    <source>
        <dbReference type="Proteomes" id="UP001356428"/>
    </source>
</evidence>
<evidence type="ECO:0000256" key="1">
    <source>
        <dbReference type="SAM" id="Phobius"/>
    </source>
</evidence>
<feature type="transmembrane region" description="Helical" evidence="1">
    <location>
        <begin position="71"/>
        <end position="89"/>
    </location>
</feature>
<feature type="transmembrane region" description="Helical" evidence="1">
    <location>
        <begin position="6"/>
        <end position="29"/>
    </location>
</feature>
<organism evidence="2 3">
    <name type="scientific">Streptomyces cyaneofuscatus</name>
    <dbReference type="NCBI Taxonomy" id="66883"/>
    <lineage>
        <taxon>Bacteria</taxon>
        <taxon>Bacillati</taxon>
        <taxon>Actinomycetota</taxon>
        <taxon>Actinomycetes</taxon>
        <taxon>Kitasatosporales</taxon>
        <taxon>Streptomycetaceae</taxon>
        <taxon>Streptomyces</taxon>
    </lineage>
</organism>
<protein>
    <submittedName>
        <fullName evidence="2">Uncharacterized protein</fullName>
    </submittedName>
</protein>
<reference evidence="2 3" key="1">
    <citation type="submission" date="2022-10" db="EMBL/GenBank/DDBJ databases">
        <title>The complete genomes of actinobacterial strains from the NBC collection.</title>
        <authorList>
            <person name="Joergensen T.S."/>
            <person name="Alvarez Arevalo M."/>
            <person name="Sterndorff E.B."/>
            <person name="Faurdal D."/>
            <person name="Vuksanovic O."/>
            <person name="Mourched A.-S."/>
            <person name="Charusanti P."/>
            <person name="Shaw S."/>
            <person name="Blin K."/>
            <person name="Weber T."/>
        </authorList>
    </citation>
    <scope>NUCLEOTIDE SEQUENCE [LARGE SCALE GENOMIC DNA]</scope>
    <source>
        <strain evidence="2 3">NBC 01792</strain>
    </source>
</reference>
<keyword evidence="1" id="KW-0472">Membrane</keyword>
<keyword evidence="3" id="KW-1185">Reference proteome</keyword>
<dbReference type="EMBL" id="CP109083">
    <property type="protein sequence ID" value="WSB07392.1"/>
    <property type="molecule type" value="Genomic_DNA"/>
</dbReference>
<keyword evidence="1" id="KW-1133">Transmembrane helix</keyword>